<dbReference type="Pfam" id="PF13711">
    <property type="entry name" value="DUF4160"/>
    <property type="match status" value="1"/>
</dbReference>
<accession>A0AAE9ZVA4</accession>
<gene>
    <name evidence="1" type="ORF">PXH66_15665</name>
</gene>
<dbReference type="KEGG" id="slom:PXH66_15665"/>
<dbReference type="EMBL" id="CP119075">
    <property type="protein sequence ID" value="WED63774.1"/>
    <property type="molecule type" value="Genomic_DNA"/>
</dbReference>
<name>A0AAE9ZVA4_9BACT</name>
<evidence type="ECO:0000313" key="1">
    <source>
        <dbReference type="EMBL" id="WED63774.1"/>
    </source>
</evidence>
<sequence>MPTVKIIGPYRFHFYSGDRDEKPHIHVHRDDYEAKFWLKPVRLHANLGFPSSELAKLKKLATQHQDEFIQKWHAYFDGH</sequence>
<organism evidence="1 2">
    <name type="scientific">Synoicihabitans lomoniglobus</name>
    <dbReference type="NCBI Taxonomy" id="2909285"/>
    <lineage>
        <taxon>Bacteria</taxon>
        <taxon>Pseudomonadati</taxon>
        <taxon>Verrucomicrobiota</taxon>
        <taxon>Opitutia</taxon>
        <taxon>Opitutales</taxon>
        <taxon>Opitutaceae</taxon>
        <taxon>Synoicihabitans</taxon>
    </lineage>
</organism>
<evidence type="ECO:0000313" key="2">
    <source>
        <dbReference type="Proteomes" id="UP001218638"/>
    </source>
</evidence>
<dbReference type="Proteomes" id="UP001218638">
    <property type="component" value="Chromosome"/>
</dbReference>
<proteinExistence type="predicted"/>
<dbReference type="InterPro" id="IPR025427">
    <property type="entry name" value="DUF4160"/>
</dbReference>
<dbReference type="AlphaFoldDB" id="A0AAE9ZVA4"/>
<protein>
    <submittedName>
        <fullName evidence="1">DUF4160 domain-containing protein</fullName>
    </submittedName>
</protein>
<dbReference type="RefSeq" id="WP_330930477.1">
    <property type="nucleotide sequence ID" value="NZ_CP119075.1"/>
</dbReference>
<reference evidence="1" key="1">
    <citation type="submission" date="2023-03" db="EMBL/GenBank/DDBJ databases">
        <title>Lomoglobus Profundus gen. nov., sp. nov., a novel member of the phylum Verrucomicrobia, isolated from deep-marine sediment of South China Sea.</title>
        <authorList>
            <person name="Ahmad T."/>
            <person name="Ishaq S.E."/>
            <person name="Wang F."/>
        </authorList>
    </citation>
    <scope>NUCLEOTIDE SEQUENCE</scope>
    <source>
        <strain evidence="1">LMO-M01</strain>
    </source>
</reference>
<keyword evidence="2" id="KW-1185">Reference proteome</keyword>